<dbReference type="EC" id="6.1.1.3" evidence="3"/>
<keyword evidence="9" id="KW-0030">Aminoacyl-tRNA synthetase</keyword>
<dbReference type="PANTHER" id="PTHR11451">
    <property type="entry name" value="THREONINE-TRNA LIGASE"/>
    <property type="match status" value="1"/>
</dbReference>
<dbReference type="Pfam" id="PF02824">
    <property type="entry name" value="TGS"/>
    <property type="match status" value="1"/>
</dbReference>
<comment type="similarity">
    <text evidence="2">Belongs to the class-II aminoacyl-tRNA synthetase family.</text>
</comment>
<dbReference type="SUPFAM" id="SSF52954">
    <property type="entry name" value="Class II aaRS ABD-related"/>
    <property type="match status" value="1"/>
</dbReference>
<dbReference type="Pfam" id="PF07973">
    <property type="entry name" value="tRNA_SAD"/>
    <property type="match status" value="1"/>
</dbReference>
<keyword evidence="4" id="KW-0963">Cytoplasm</keyword>
<evidence type="ECO:0000256" key="9">
    <source>
        <dbReference type="ARBA" id="ARBA00023146"/>
    </source>
</evidence>
<dbReference type="PRINTS" id="PR01047">
    <property type="entry name" value="TRNASYNTHTHR"/>
</dbReference>
<evidence type="ECO:0000256" key="5">
    <source>
        <dbReference type="ARBA" id="ARBA00022598"/>
    </source>
</evidence>
<dbReference type="InterPro" id="IPR036621">
    <property type="entry name" value="Anticodon-bd_dom_sf"/>
</dbReference>
<evidence type="ECO:0000256" key="3">
    <source>
        <dbReference type="ARBA" id="ARBA00013163"/>
    </source>
</evidence>
<dbReference type="SMART" id="SM00863">
    <property type="entry name" value="tRNA_SAD"/>
    <property type="match status" value="1"/>
</dbReference>
<dbReference type="Pfam" id="PF03129">
    <property type="entry name" value="HGTP_anticodon"/>
    <property type="match status" value="1"/>
</dbReference>
<dbReference type="InterPro" id="IPR002320">
    <property type="entry name" value="Thr-tRNA-ligase_IIa"/>
</dbReference>
<dbReference type="InterPro" id="IPR002314">
    <property type="entry name" value="aa-tRNA-synt_IIb"/>
</dbReference>
<keyword evidence="8" id="KW-0648">Protein biosynthesis</keyword>
<evidence type="ECO:0000313" key="15">
    <source>
        <dbReference type="EMBL" id="KAK9806517.1"/>
    </source>
</evidence>
<dbReference type="GO" id="GO:0004829">
    <property type="term" value="F:threonine-tRNA ligase activity"/>
    <property type="evidence" value="ECO:0007669"/>
    <property type="project" value="UniProtKB-EC"/>
</dbReference>
<dbReference type="AlphaFoldDB" id="A0AAW1PEI7"/>
<dbReference type="Gene3D" id="3.40.50.800">
    <property type="entry name" value="Anticodon-binding domain"/>
    <property type="match status" value="1"/>
</dbReference>
<reference evidence="15 16" key="1">
    <citation type="journal article" date="2024" name="Nat. Commun.">
        <title>Phylogenomics reveals the evolutionary origins of lichenization in chlorophyte algae.</title>
        <authorList>
            <person name="Puginier C."/>
            <person name="Libourel C."/>
            <person name="Otte J."/>
            <person name="Skaloud P."/>
            <person name="Haon M."/>
            <person name="Grisel S."/>
            <person name="Petersen M."/>
            <person name="Berrin J.G."/>
            <person name="Delaux P.M."/>
            <person name="Dal Grande F."/>
            <person name="Keller J."/>
        </authorList>
    </citation>
    <scope>NUCLEOTIDE SEQUENCE [LARGE SCALE GENOMIC DNA]</scope>
    <source>
        <strain evidence="15 16">SAG 2036</strain>
    </source>
</reference>
<keyword evidence="5" id="KW-0436">Ligase</keyword>
<dbReference type="PROSITE" id="PS50862">
    <property type="entry name" value="AA_TRNA_LIGASE_II"/>
    <property type="match status" value="1"/>
</dbReference>
<dbReference type="Gene3D" id="3.30.930.10">
    <property type="entry name" value="Bira Bifunctional Protein, Domain 2"/>
    <property type="match status" value="1"/>
</dbReference>
<dbReference type="CDD" id="cd01667">
    <property type="entry name" value="TGS_ThrRS"/>
    <property type="match status" value="1"/>
</dbReference>
<dbReference type="SUPFAM" id="SSF81271">
    <property type="entry name" value="TGS-like"/>
    <property type="match status" value="1"/>
</dbReference>
<gene>
    <name evidence="15" type="ORF">WJX73_006027</name>
</gene>
<dbReference type="FunFam" id="3.40.50.800:FF:000003">
    <property type="entry name" value="Threonine--tRNA ligase 2, cytoplasmic"/>
    <property type="match status" value="1"/>
</dbReference>
<dbReference type="InterPro" id="IPR012675">
    <property type="entry name" value="Beta-grasp_dom_sf"/>
</dbReference>
<comment type="subcellular location">
    <subcellularLocation>
        <location evidence="1">Cytoplasm</location>
    </subcellularLocation>
</comment>
<sequence length="744" mass="84777">MGEDCCGVSASPAVPEQVNGRHANGAPASRSNHDQRQSLKSHKEAAEELQGWIKRRLELFDQFSARYKQEVSEAQQRNEAIKITLPDGSEKTAVRGVTTPLEIANSLSKSLAKKVVVADVDGGKWDLFRPLEGDCRLQLFTFEDPKGKDAFWHSTSHVLGEALEACFGVHLTIGPAIEEGFFYDSFMHGRSLSDAEKPQLESKIKQIIKEKQPFQRVVVSRDEALQMFQENRFKVEILSGLPQDAVITLYRCGPMVDLCRGPHVPNTGVLREAAVGNMTSAFWRGDATKDALQRVYGVSYPSKDLLDDYKHRMEEAKRRDHRTVGTQQQLFFFDRMSPGSCFFLPNGARIYNQLMQFIKEKYWEYEFEEVVTPNIYNFDLWKTSGHADHYKEHMFCIDVEKQEYGLKPMNCPGHCLMFHHTRRSYRDLPLRLADFGVLHRNEFSGALHGLTRVRRFQQDDAHIFCRPDQVQAEVTKCLQMLDEVYSVFGLKYAVALSTRPDKRMGSEQQWDEAEGALTAALNAVGKQFELNEADGAFYGPKIDITVFDALRRKFQCATVQLDFQLPIRFGLQYATQEEGFERPVIVHRAILGSVERMLAILTEHFAGKWPLWLSPRQVMVIPISESSHEYARWVRAELRRQHMLVDVDIADKKMQKKVFEAQISQYNYILVVGEKERDQRLVNVRTRDNQVHGMHPLQDVIKQLVAERDCRSLASNFGHNEDTSAAVADSASAEQPPHGGGETG</sequence>
<feature type="region of interest" description="Disordered" evidence="12">
    <location>
        <begin position="721"/>
        <end position="744"/>
    </location>
</feature>
<dbReference type="Pfam" id="PF00587">
    <property type="entry name" value="tRNA-synt_2b"/>
    <property type="match status" value="1"/>
</dbReference>
<evidence type="ECO:0000259" key="13">
    <source>
        <dbReference type="PROSITE" id="PS50862"/>
    </source>
</evidence>
<evidence type="ECO:0000256" key="10">
    <source>
        <dbReference type="ARBA" id="ARBA00031900"/>
    </source>
</evidence>
<feature type="compositionally biased region" description="Low complexity" evidence="12">
    <location>
        <begin position="724"/>
        <end position="733"/>
    </location>
</feature>
<evidence type="ECO:0000256" key="2">
    <source>
        <dbReference type="ARBA" id="ARBA00008226"/>
    </source>
</evidence>
<dbReference type="SUPFAM" id="SSF55681">
    <property type="entry name" value="Class II aaRS and biotin synthetases"/>
    <property type="match status" value="1"/>
</dbReference>
<dbReference type="CDD" id="cd00771">
    <property type="entry name" value="ThrRS_core"/>
    <property type="match status" value="1"/>
</dbReference>
<keyword evidence="6" id="KW-0547">Nucleotide-binding</keyword>
<dbReference type="InterPro" id="IPR006195">
    <property type="entry name" value="aa-tRNA-synth_II"/>
</dbReference>
<dbReference type="PANTHER" id="PTHR11451:SF46">
    <property type="entry name" value="THREONINE--TRNA LIGASE"/>
    <property type="match status" value="1"/>
</dbReference>
<dbReference type="CDD" id="cd00860">
    <property type="entry name" value="ThrRS_anticodon"/>
    <property type="match status" value="1"/>
</dbReference>
<dbReference type="PROSITE" id="PS51880">
    <property type="entry name" value="TGS"/>
    <property type="match status" value="1"/>
</dbReference>
<evidence type="ECO:0000259" key="14">
    <source>
        <dbReference type="PROSITE" id="PS51880"/>
    </source>
</evidence>
<comment type="catalytic activity">
    <reaction evidence="11">
        <text>tRNA(Thr) + L-threonine + ATP = L-threonyl-tRNA(Thr) + AMP + diphosphate + H(+)</text>
        <dbReference type="Rhea" id="RHEA:24624"/>
        <dbReference type="Rhea" id="RHEA-COMP:9670"/>
        <dbReference type="Rhea" id="RHEA-COMP:9704"/>
        <dbReference type="ChEBI" id="CHEBI:15378"/>
        <dbReference type="ChEBI" id="CHEBI:30616"/>
        <dbReference type="ChEBI" id="CHEBI:33019"/>
        <dbReference type="ChEBI" id="CHEBI:57926"/>
        <dbReference type="ChEBI" id="CHEBI:78442"/>
        <dbReference type="ChEBI" id="CHEBI:78534"/>
        <dbReference type="ChEBI" id="CHEBI:456215"/>
        <dbReference type="EC" id="6.1.1.3"/>
    </reaction>
</comment>
<dbReference type="InterPro" id="IPR004154">
    <property type="entry name" value="Anticodon-bd"/>
</dbReference>
<evidence type="ECO:0000256" key="7">
    <source>
        <dbReference type="ARBA" id="ARBA00022840"/>
    </source>
</evidence>
<dbReference type="InterPro" id="IPR033728">
    <property type="entry name" value="ThrRS_core"/>
</dbReference>
<evidence type="ECO:0000256" key="12">
    <source>
        <dbReference type="SAM" id="MobiDB-lite"/>
    </source>
</evidence>
<dbReference type="FunFam" id="3.30.930.10:FF:000019">
    <property type="entry name" value="Threonine--tRNA ligase"/>
    <property type="match status" value="1"/>
</dbReference>
<keyword evidence="7" id="KW-0067">ATP-binding</keyword>
<accession>A0AAW1PEI7</accession>
<dbReference type="InterPro" id="IPR004095">
    <property type="entry name" value="TGS"/>
</dbReference>
<comment type="caution">
    <text evidence="15">The sequence shown here is derived from an EMBL/GenBank/DDBJ whole genome shotgun (WGS) entry which is preliminary data.</text>
</comment>
<evidence type="ECO:0000256" key="6">
    <source>
        <dbReference type="ARBA" id="ARBA00022741"/>
    </source>
</evidence>
<organism evidence="15 16">
    <name type="scientific">Symbiochloris irregularis</name>
    <dbReference type="NCBI Taxonomy" id="706552"/>
    <lineage>
        <taxon>Eukaryota</taxon>
        <taxon>Viridiplantae</taxon>
        <taxon>Chlorophyta</taxon>
        <taxon>core chlorophytes</taxon>
        <taxon>Trebouxiophyceae</taxon>
        <taxon>Trebouxiales</taxon>
        <taxon>Trebouxiaceae</taxon>
        <taxon>Symbiochloris</taxon>
    </lineage>
</organism>
<evidence type="ECO:0000256" key="11">
    <source>
        <dbReference type="ARBA" id="ARBA00049515"/>
    </source>
</evidence>
<dbReference type="HAMAP" id="MF_00184">
    <property type="entry name" value="Thr_tRNA_synth"/>
    <property type="match status" value="1"/>
</dbReference>
<feature type="compositionally biased region" description="Basic and acidic residues" evidence="12">
    <location>
        <begin position="31"/>
        <end position="43"/>
    </location>
</feature>
<evidence type="ECO:0000313" key="16">
    <source>
        <dbReference type="Proteomes" id="UP001465755"/>
    </source>
</evidence>
<dbReference type="InterPro" id="IPR047246">
    <property type="entry name" value="ThrRS_anticodon"/>
</dbReference>
<dbReference type="EMBL" id="JALJOQ010000037">
    <property type="protein sequence ID" value="KAK9806517.1"/>
    <property type="molecule type" value="Genomic_DNA"/>
</dbReference>
<dbReference type="GO" id="GO:0005739">
    <property type="term" value="C:mitochondrion"/>
    <property type="evidence" value="ECO:0007669"/>
    <property type="project" value="TreeGrafter"/>
</dbReference>
<name>A0AAW1PEI7_9CHLO</name>
<feature type="domain" description="TGS" evidence="14">
    <location>
        <begin position="79"/>
        <end position="141"/>
    </location>
</feature>
<evidence type="ECO:0000256" key="8">
    <source>
        <dbReference type="ARBA" id="ARBA00022917"/>
    </source>
</evidence>
<dbReference type="InterPro" id="IPR018163">
    <property type="entry name" value="Thr/Ala-tRNA-synth_IIc_edit"/>
</dbReference>
<dbReference type="InterPro" id="IPR045864">
    <property type="entry name" value="aa-tRNA-synth_II/BPL/LPL"/>
</dbReference>
<feature type="region of interest" description="Disordered" evidence="12">
    <location>
        <begin position="1"/>
        <end position="43"/>
    </location>
</feature>
<dbReference type="Gene3D" id="3.30.980.10">
    <property type="entry name" value="Threonyl-trna Synthetase, Chain A, domain 2"/>
    <property type="match status" value="1"/>
</dbReference>
<dbReference type="FunFam" id="3.10.20.30:FF:000006">
    <property type="entry name" value="Threonine--tRNA ligase, cytoplasmic"/>
    <property type="match status" value="1"/>
</dbReference>
<dbReference type="NCBIfam" id="TIGR00418">
    <property type="entry name" value="thrS"/>
    <property type="match status" value="1"/>
</dbReference>
<dbReference type="GO" id="GO:0006435">
    <property type="term" value="P:threonyl-tRNA aminoacylation"/>
    <property type="evidence" value="ECO:0007669"/>
    <property type="project" value="InterPro"/>
</dbReference>
<feature type="domain" description="Aminoacyl-transfer RNA synthetases class-II family profile" evidence="13">
    <location>
        <begin position="345"/>
        <end position="610"/>
    </location>
</feature>
<proteinExistence type="inferred from homology"/>
<dbReference type="SUPFAM" id="SSF55186">
    <property type="entry name" value="ThrRS/AlaRS common domain"/>
    <property type="match status" value="1"/>
</dbReference>
<dbReference type="Proteomes" id="UP001465755">
    <property type="component" value="Unassembled WGS sequence"/>
</dbReference>
<dbReference type="Gene3D" id="3.10.20.30">
    <property type="match status" value="1"/>
</dbReference>
<dbReference type="InterPro" id="IPR012947">
    <property type="entry name" value="tRNA_SAD"/>
</dbReference>
<evidence type="ECO:0000256" key="1">
    <source>
        <dbReference type="ARBA" id="ARBA00004496"/>
    </source>
</evidence>
<protein>
    <recommendedName>
        <fullName evidence="3">threonine--tRNA ligase</fullName>
        <ecNumber evidence="3">6.1.1.3</ecNumber>
    </recommendedName>
    <alternativeName>
        <fullName evidence="10">Threonyl-tRNA synthetase</fullName>
    </alternativeName>
</protein>
<keyword evidence="16" id="KW-1185">Reference proteome</keyword>
<dbReference type="FunFam" id="3.30.980.10:FF:000003">
    <property type="entry name" value="Threonine--tRNA ligase, cytoplasmic"/>
    <property type="match status" value="1"/>
</dbReference>
<dbReference type="GO" id="GO:0009507">
    <property type="term" value="C:chloroplast"/>
    <property type="evidence" value="ECO:0007669"/>
    <property type="project" value="TreeGrafter"/>
</dbReference>
<dbReference type="InterPro" id="IPR012676">
    <property type="entry name" value="TGS-like"/>
</dbReference>
<dbReference type="GO" id="GO:0005524">
    <property type="term" value="F:ATP binding"/>
    <property type="evidence" value="ECO:0007669"/>
    <property type="project" value="UniProtKB-KW"/>
</dbReference>
<evidence type="ECO:0000256" key="4">
    <source>
        <dbReference type="ARBA" id="ARBA00022490"/>
    </source>
</evidence>